<dbReference type="PANTHER" id="PTHR35149:SF2">
    <property type="entry name" value="DUF262 DOMAIN-CONTAINING PROTEIN"/>
    <property type="match status" value="1"/>
</dbReference>
<proteinExistence type="predicted"/>
<gene>
    <name evidence="3" type="ORF">ACFSR9_13130</name>
</gene>
<evidence type="ECO:0000259" key="2">
    <source>
        <dbReference type="Pfam" id="PF07510"/>
    </source>
</evidence>
<dbReference type="Proteomes" id="UP001597475">
    <property type="component" value="Unassembled WGS sequence"/>
</dbReference>
<evidence type="ECO:0000313" key="4">
    <source>
        <dbReference type="Proteomes" id="UP001597475"/>
    </source>
</evidence>
<evidence type="ECO:0000259" key="1">
    <source>
        <dbReference type="Pfam" id="PF03235"/>
    </source>
</evidence>
<dbReference type="RefSeq" id="WP_386846502.1">
    <property type="nucleotide sequence ID" value="NZ_JBHUMK010000060.1"/>
</dbReference>
<dbReference type="Pfam" id="PF03235">
    <property type="entry name" value="GmrSD_N"/>
    <property type="match status" value="1"/>
</dbReference>
<dbReference type="InterPro" id="IPR011089">
    <property type="entry name" value="GmrSD_C"/>
</dbReference>
<comment type="caution">
    <text evidence="3">The sequence shown here is derived from an EMBL/GenBank/DDBJ whole genome shotgun (WGS) entry which is preliminary data.</text>
</comment>
<evidence type="ECO:0000313" key="3">
    <source>
        <dbReference type="EMBL" id="MFD2610371.1"/>
    </source>
</evidence>
<sequence length="948" mass="107958">MIAEATPLLKIFEGSKQFEVPIYQRPYAWTEADRQQLWADLLRAGRNTRANAHFVGSVVYIHSGKDTFGSSVSRARLIDGQQRLTTIMLLLAALAERLKADGDLILKVTDDEGYEQQETISAAWLENTYVLNSTVTGELRFKLMLTQSDRATLMHYLGQIPLPEEPSKNVQAAMDFFRRQLQSAALDDVFVGLRKLQVVNVQLEQGKDDPQLIFESLNSTGKDLTQADLIRNYILMGLPGPKQKEVYEHFWFPMEQLFKTAGEDAFDRFVRDYLTRKTRVIPNVTKVYAEFKKYRQEEEEASALSTDALVQDMAEHAKLYVKLIEPQRLKGSGDKAQEALMQALTDLDAVEVRVSYPFLLEALWDHCEGELSTEGLVQLVRLVESFVVRRAVCDIKTNPLNRIFSQLSKEIDKADYVPSVGRALLRLRDQQRFPTDDEFLPQLVSRPLYNSRDLCKAMLVRLERDFSPKELSVTEQLTIEHILPQNEDLSAPWRAMLGDHWQEVQARLKHTIGNLTLTGYNSELGDLPFEKKKTLESPKGYESSKMLMTRDVAKQEKWDGASIMARGEQLGQRALALWAMPDLQAEELQSLKYEGGKKSFNDAWERLQGLSSPLANVFAELDSRLGQFEGVTREVNKRNVVYRKGKRYFIELSTDDTALHVWAVLGAAPGNIHPAWIQGKNERWWKLNLTNLADLDGVWPDLLAAWGRLPDLTVGGKPLSSLQGAIAALEGDAKAAFETFEAELLNMSSTLERNVTQFYIGYGLPVEVTGLMRDGYMQVEVRPPDPDRIPPELYREWEDRSKERRALNLHAPADALRAMPLLRAVHRQFVEEIPYRRPNVRHFMRELRDVFADLEGVTVQSSKSTVRFVVNGVDIARVYINLEDVFLMLRHQFATLHNPDGIGQVKEDGPIANWPDAHFGAYFSDPAEVERLKPLIQQTYEAHRAPVQ</sequence>
<dbReference type="EMBL" id="JBHUMK010000060">
    <property type="protein sequence ID" value="MFD2610371.1"/>
    <property type="molecule type" value="Genomic_DNA"/>
</dbReference>
<name>A0ABW5P563_9DEIO</name>
<reference evidence="4" key="1">
    <citation type="journal article" date="2019" name="Int. J. Syst. Evol. Microbiol.">
        <title>The Global Catalogue of Microorganisms (GCM) 10K type strain sequencing project: providing services to taxonomists for standard genome sequencing and annotation.</title>
        <authorList>
            <consortium name="The Broad Institute Genomics Platform"/>
            <consortium name="The Broad Institute Genome Sequencing Center for Infectious Disease"/>
            <person name="Wu L."/>
            <person name="Ma J."/>
        </authorList>
    </citation>
    <scope>NUCLEOTIDE SEQUENCE [LARGE SCALE GENOMIC DNA]</scope>
    <source>
        <strain evidence="4">KCTC 33842</strain>
    </source>
</reference>
<keyword evidence="4" id="KW-1185">Reference proteome</keyword>
<feature type="domain" description="GmrSD restriction endonucleases N-terminal" evidence="1">
    <location>
        <begin position="9"/>
        <end position="234"/>
    </location>
</feature>
<dbReference type="InterPro" id="IPR004919">
    <property type="entry name" value="GmrSD_N"/>
</dbReference>
<organism evidence="3 4">
    <name type="scientific">Deinococcus taklimakanensis</name>
    <dbReference type="NCBI Taxonomy" id="536443"/>
    <lineage>
        <taxon>Bacteria</taxon>
        <taxon>Thermotogati</taxon>
        <taxon>Deinococcota</taxon>
        <taxon>Deinococci</taxon>
        <taxon>Deinococcales</taxon>
        <taxon>Deinococcaceae</taxon>
        <taxon>Deinococcus</taxon>
    </lineage>
</organism>
<dbReference type="Pfam" id="PF07510">
    <property type="entry name" value="GmrSD_C"/>
    <property type="match status" value="1"/>
</dbReference>
<accession>A0ABW5P563</accession>
<dbReference type="PANTHER" id="PTHR35149">
    <property type="entry name" value="SLL5132 PROTEIN"/>
    <property type="match status" value="1"/>
</dbReference>
<protein>
    <submittedName>
        <fullName evidence="3">DUF262 domain-containing protein</fullName>
    </submittedName>
</protein>
<feature type="domain" description="GmrSD restriction endonucleases C-terminal" evidence="2">
    <location>
        <begin position="434"/>
        <end position="571"/>
    </location>
</feature>